<dbReference type="GO" id="GO:0000977">
    <property type="term" value="F:RNA polymerase II transcription regulatory region sequence-specific DNA binding"/>
    <property type="evidence" value="ECO:0007669"/>
    <property type="project" value="TreeGrafter"/>
</dbReference>
<evidence type="ECO:0000256" key="1">
    <source>
        <dbReference type="ARBA" id="ARBA00004123"/>
    </source>
</evidence>
<comment type="subcellular location">
    <subcellularLocation>
        <location evidence="1 5 6">Nucleus</location>
    </subcellularLocation>
</comment>
<evidence type="ECO:0000313" key="9">
    <source>
        <dbReference type="EMBL" id="KAF9122531.1"/>
    </source>
</evidence>
<feature type="DNA-binding region" description="Homeobox" evidence="5">
    <location>
        <begin position="6"/>
        <end position="65"/>
    </location>
</feature>
<comment type="caution">
    <text evidence="9">The sequence shown here is derived from an EMBL/GenBank/DDBJ whole genome shotgun (WGS) entry which is preliminary data.</text>
</comment>
<keyword evidence="4 5" id="KW-0539">Nucleus</keyword>
<dbReference type="Gene3D" id="1.10.10.60">
    <property type="entry name" value="Homeodomain-like"/>
    <property type="match status" value="1"/>
</dbReference>
<sequence length="250" mass="27933">MPVIQSLKRRRRLTTEESEFLMGQFSLNGRPTAQDRDSFARHLKLDRRTIQVWFQNRRAKLKRDERGGGGQDGSTGGGGGGCEGDDDELEEGDFEDGTAVLQEASKDTNVGQELGYQQQTIHQQHTGDDILQLFPQQQYVSIAPPPPPPSFDVLDVEGKGSGESDDFGLDFLQSWNNNNEANYTTTTIDSNSNSNSNRGEITMGTGLAETARLGMELFSGQHFQYFQLQQQQQQLQAAVRDPDLRHPLQR</sequence>
<dbReference type="SMART" id="SM00389">
    <property type="entry name" value="HOX"/>
    <property type="match status" value="1"/>
</dbReference>
<keyword evidence="2 5" id="KW-0238">DNA-binding</keyword>
<dbReference type="PANTHER" id="PTHR24208">
    <property type="entry name" value="LIM/HOMEOBOX PROTEIN LHX"/>
    <property type="match status" value="1"/>
</dbReference>
<accession>A0A9P5R552</accession>
<dbReference type="InterPro" id="IPR017970">
    <property type="entry name" value="Homeobox_CS"/>
</dbReference>
<dbReference type="InterPro" id="IPR001356">
    <property type="entry name" value="HD"/>
</dbReference>
<dbReference type="OrthoDB" id="6159439at2759"/>
<reference evidence="9" key="1">
    <citation type="journal article" date="2020" name="Fungal Divers.">
        <title>Resolving the Mortierellaceae phylogeny through synthesis of multi-gene phylogenetics and phylogenomics.</title>
        <authorList>
            <person name="Vandepol N."/>
            <person name="Liber J."/>
            <person name="Desiro A."/>
            <person name="Na H."/>
            <person name="Kennedy M."/>
            <person name="Barry K."/>
            <person name="Grigoriev I.V."/>
            <person name="Miller A.N."/>
            <person name="O'Donnell K."/>
            <person name="Stajich J.E."/>
            <person name="Bonito G."/>
        </authorList>
    </citation>
    <scope>NUCLEOTIDE SEQUENCE</scope>
    <source>
        <strain evidence="9">NRRL 6426</strain>
    </source>
</reference>
<dbReference type="GO" id="GO:0000981">
    <property type="term" value="F:DNA-binding transcription factor activity, RNA polymerase II-specific"/>
    <property type="evidence" value="ECO:0007669"/>
    <property type="project" value="InterPro"/>
</dbReference>
<evidence type="ECO:0000259" key="8">
    <source>
        <dbReference type="PROSITE" id="PS50071"/>
    </source>
</evidence>
<dbReference type="AlphaFoldDB" id="A0A9P5R552"/>
<evidence type="ECO:0000256" key="5">
    <source>
        <dbReference type="PROSITE-ProRule" id="PRU00108"/>
    </source>
</evidence>
<protein>
    <recommendedName>
        <fullName evidence="8">Homeobox domain-containing protein</fullName>
    </recommendedName>
</protein>
<feature type="domain" description="Homeobox" evidence="8">
    <location>
        <begin position="4"/>
        <end position="64"/>
    </location>
</feature>
<name>A0A9P5R552_9FUNG</name>
<dbReference type="InterPro" id="IPR050453">
    <property type="entry name" value="LIM_Homeobox_TF"/>
</dbReference>
<dbReference type="CDD" id="cd00086">
    <property type="entry name" value="homeodomain"/>
    <property type="match status" value="1"/>
</dbReference>
<organism evidence="9 10">
    <name type="scientific">Linnemannia schmuckeri</name>
    <dbReference type="NCBI Taxonomy" id="64567"/>
    <lineage>
        <taxon>Eukaryota</taxon>
        <taxon>Fungi</taxon>
        <taxon>Fungi incertae sedis</taxon>
        <taxon>Mucoromycota</taxon>
        <taxon>Mortierellomycotina</taxon>
        <taxon>Mortierellomycetes</taxon>
        <taxon>Mortierellales</taxon>
        <taxon>Mortierellaceae</taxon>
        <taxon>Linnemannia</taxon>
    </lineage>
</organism>
<evidence type="ECO:0000256" key="4">
    <source>
        <dbReference type="ARBA" id="ARBA00023242"/>
    </source>
</evidence>
<dbReference type="PROSITE" id="PS50071">
    <property type="entry name" value="HOMEOBOX_2"/>
    <property type="match status" value="1"/>
</dbReference>
<feature type="region of interest" description="Disordered" evidence="7">
    <location>
        <begin position="61"/>
        <end position="91"/>
    </location>
</feature>
<dbReference type="PANTHER" id="PTHR24208:SF166">
    <property type="entry name" value="LIM HOMEOBOX TRANSCRIPTION FACTOR 1 ALPHA, ISOFORM B"/>
    <property type="match status" value="1"/>
</dbReference>
<dbReference type="InterPro" id="IPR009057">
    <property type="entry name" value="Homeodomain-like_sf"/>
</dbReference>
<dbReference type="Pfam" id="PF00046">
    <property type="entry name" value="Homeodomain"/>
    <property type="match status" value="1"/>
</dbReference>
<dbReference type="PROSITE" id="PS00027">
    <property type="entry name" value="HOMEOBOX_1"/>
    <property type="match status" value="1"/>
</dbReference>
<keyword evidence="3 5" id="KW-0371">Homeobox</keyword>
<dbReference type="SUPFAM" id="SSF46689">
    <property type="entry name" value="Homeodomain-like"/>
    <property type="match status" value="1"/>
</dbReference>
<feature type="non-terminal residue" evidence="9">
    <location>
        <position position="250"/>
    </location>
</feature>
<evidence type="ECO:0000256" key="3">
    <source>
        <dbReference type="ARBA" id="ARBA00023155"/>
    </source>
</evidence>
<evidence type="ECO:0000256" key="6">
    <source>
        <dbReference type="RuleBase" id="RU000682"/>
    </source>
</evidence>
<evidence type="ECO:0000313" key="10">
    <source>
        <dbReference type="Proteomes" id="UP000748756"/>
    </source>
</evidence>
<evidence type="ECO:0000256" key="2">
    <source>
        <dbReference type="ARBA" id="ARBA00023125"/>
    </source>
</evidence>
<dbReference type="GO" id="GO:0005634">
    <property type="term" value="C:nucleus"/>
    <property type="evidence" value="ECO:0007669"/>
    <property type="project" value="UniProtKB-SubCell"/>
</dbReference>
<proteinExistence type="predicted"/>
<keyword evidence="10" id="KW-1185">Reference proteome</keyword>
<dbReference type="Proteomes" id="UP000748756">
    <property type="component" value="Unassembled WGS sequence"/>
</dbReference>
<feature type="compositionally biased region" description="Gly residues" evidence="7">
    <location>
        <begin position="68"/>
        <end position="82"/>
    </location>
</feature>
<dbReference type="EMBL" id="JAAAUQ010002564">
    <property type="protein sequence ID" value="KAF9122531.1"/>
    <property type="molecule type" value="Genomic_DNA"/>
</dbReference>
<evidence type="ECO:0000256" key="7">
    <source>
        <dbReference type="SAM" id="MobiDB-lite"/>
    </source>
</evidence>
<gene>
    <name evidence="9" type="ORF">BG015_005531</name>
</gene>